<name>A0A915L294_ROMCU</name>
<proteinExistence type="predicted"/>
<dbReference type="WBParaSite" id="nRc.2.0.1.t45193-RA">
    <property type="protein sequence ID" value="nRc.2.0.1.t45193-RA"/>
    <property type="gene ID" value="nRc.2.0.1.g45193"/>
</dbReference>
<reference evidence="2" key="1">
    <citation type="submission" date="2022-11" db="UniProtKB">
        <authorList>
            <consortium name="WormBaseParasite"/>
        </authorList>
    </citation>
    <scope>IDENTIFICATION</scope>
</reference>
<organism evidence="1 2">
    <name type="scientific">Romanomermis culicivorax</name>
    <name type="common">Nematode worm</name>
    <dbReference type="NCBI Taxonomy" id="13658"/>
    <lineage>
        <taxon>Eukaryota</taxon>
        <taxon>Metazoa</taxon>
        <taxon>Ecdysozoa</taxon>
        <taxon>Nematoda</taxon>
        <taxon>Enoplea</taxon>
        <taxon>Dorylaimia</taxon>
        <taxon>Mermithida</taxon>
        <taxon>Mermithoidea</taxon>
        <taxon>Mermithidae</taxon>
        <taxon>Romanomermis</taxon>
    </lineage>
</organism>
<sequence length="91" mass="10520">MVKNTIWEQISGLSLWALNLEFDYEIQRHPGFDNVIPDMLPKLEQSDAMSKVRAIQIENLSLNNITTAMQNDEVLQSKQADQWLEVHVLPQ</sequence>
<accession>A0A915L294</accession>
<protein>
    <submittedName>
        <fullName evidence="2">Uncharacterized protein</fullName>
    </submittedName>
</protein>
<evidence type="ECO:0000313" key="2">
    <source>
        <dbReference type="WBParaSite" id="nRc.2.0.1.t45193-RA"/>
    </source>
</evidence>
<dbReference type="Proteomes" id="UP000887565">
    <property type="component" value="Unplaced"/>
</dbReference>
<dbReference type="AlphaFoldDB" id="A0A915L294"/>
<evidence type="ECO:0000313" key="1">
    <source>
        <dbReference type="Proteomes" id="UP000887565"/>
    </source>
</evidence>
<keyword evidence="1" id="KW-1185">Reference proteome</keyword>